<keyword evidence="2 3" id="KW-0040">ANK repeat</keyword>
<dbReference type="EMBL" id="RJVU01020146">
    <property type="protein sequence ID" value="ROL50505.1"/>
    <property type="molecule type" value="Genomic_DNA"/>
</dbReference>
<dbReference type="Pfam" id="PF12796">
    <property type="entry name" value="Ank_2"/>
    <property type="match status" value="1"/>
</dbReference>
<accession>A0A3N0YWC0</accession>
<keyword evidence="6" id="KW-1185">Reference proteome</keyword>
<protein>
    <submittedName>
        <fullName evidence="5">Ankyrin repeat domain-containing protein 63</fullName>
    </submittedName>
</protein>
<reference evidence="5 6" key="1">
    <citation type="submission" date="2018-10" db="EMBL/GenBank/DDBJ databases">
        <title>Genome assembly for a Yunnan-Guizhou Plateau 3E fish, Anabarilius grahami (Regan), and its evolutionary and genetic applications.</title>
        <authorList>
            <person name="Jiang W."/>
        </authorList>
    </citation>
    <scope>NUCLEOTIDE SEQUENCE [LARGE SCALE GENOMIC DNA]</scope>
    <source>
        <strain evidence="5">AG-KIZ</strain>
        <tissue evidence="5">Muscle</tissue>
    </source>
</reference>
<dbReference type="PROSITE" id="PS50297">
    <property type="entry name" value="ANK_REP_REGION"/>
    <property type="match status" value="1"/>
</dbReference>
<evidence type="ECO:0000256" key="1">
    <source>
        <dbReference type="ARBA" id="ARBA00022737"/>
    </source>
</evidence>
<feature type="repeat" description="ANK" evidence="3">
    <location>
        <begin position="84"/>
        <end position="116"/>
    </location>
</feature>
<name>A0A3N0YWC0_ANAGA</name>
<dbReference type="SMART" id="SM00248">
    <property type="entry name" value="ANK"/>
    <property type="match status" value="4"/>
</dbReference>
<evidence type="ECO:0000313" key="6">
    <source>
        <dbReference type="Proteomes" id="UP000281406"/>
    </source>
</evidence>
<dbReference type="PROSITE" id="PS00310">
    <property type="entry name" value="LAMP_1"/>
    <property type="match status" value="1"/>
</dbReference>
<organism evidence="5 6">
    <name type="scientific">Anabarilius grahami</name>
    <name type="common">Kanglang fish</name>
    <name type="synonym">Barilius grahami</name>
    <dbReference type="NCBI Taxonomy" id="495550"/>
    <lineage>
        <taxon>Eukaryota</taxon>
        <taxon>Metazoa</taxon>
        <taxon>Chordata</taxon>
        <taxon>Craniata</taxon>
        <taxon>Vertebrata</taxon>
        <taxon>Euteleostomi</taxon>
        <taxon>Actinopterygii</taxon>
        <taxon>Neopterygii</taxon>
        <taxon>Teleostei</taxon>
        <taxon>Ostariophysi</taxon>
        <taxon>Cypriniformes</taxon>
        <taxon>Xenocyprididae</taxon>
        <taxon>Xenocypridinae</taxon>
        <taxon>Xenocypridinae incertae sedis</taxon>
        <taxon>Anabarilius</taxon>
    </lineage>
</organism>
<dbReference type="Gene3D" id="1.25.40.20">
    <property type="entry name" value="Ankyrin repeat-containing domain"/>
    <property type="match status" value="1"/>
</dbReference>
<evidence type="ECO:0000256" key="4">
    <source>
        <dbReference type="SAM" id="MobiDB-lite"/>
    </source>
</evidence>
<proteinExistence type="predicted"/>
<dbReference type="InterPro" id="IPR018134">
    <property type="entry name" value="LAMP_CS"/>
</dbReference>
<dbReference type="GO" id="GO:0005886">
    <property type="term" value="C:plasma membrane"/>
    <property type="evidence" value="ECO:0007669"/>
    <property type="project" value="UniProtKB-SubCell"/>
</dbReference>
<evidence type="ECO:0000256" key="2">
    <source>
        <dbReference type="ARBA" id="ARBA00023043"/>
    </source>
</evidence>
<dbReference type="AlphaFoldDB" id="A0A3N0YWC0"/>
<dbReference type="PANTHER" id="PTHR24166">
    <property type="entry name" value="ROLLING PEBBLES, ISOFORM B"/>
    <property type="match status" value="1"/>
</dbReference>
<feature type="region of interest" description="Disordered" evidence="4">
    <location>
        <begin position="267"/>
        <end position="302"/>
    </location>
</feature>
<dbReference type="SUPFAM" id="SSF48403">
    <property type="entry name" value="Ankyrin repeat"/>
    <property type="match status" value="1"/>
</dbReference>
<dbReference type="InterPro" id="IPR050889">
    <property type="entry name" value="Dendritic_Spine_Reg/Scaffold"/>
</dbReference>
<dbReference type="InterPro" id="IPR036770">
    <property type="entry name" value="Ankyrin_rpt-contain_sf"/>
</dbReference>
<dbReference type="InterPro" id="IPR002110">
    <property type="entry name" value="Ankyrin_rpt"/>
</dbReference>
<evidence type="ECO:0000256" key="3">
    <source>
        <dbReference type="PROSITE-ProRule" id="PRU00023"/>
    </source>
</evidence>
<evidence type="ECO:0000313" key="5">
    <source>
        <dbReference type="EMBL" id="ROL50505.1"/>
    </source>
</evidence>
<sequence length="614" mass="67268">MLKLSDRCDSKTDTRILLDAISNDKIHLARFILDALDGKIIDSETEGAQTPLISAVFLRDSQARSKFVNLLLQKGASVNRPDESGRTALSYACEMGYLDAVKILVRNGADPEAADAWGNTALMYAVVAGRPAVVEFLVRAFKRLGLQIDRQNKVGNSAVEVAKHLGHSECLQALLSHSKRIHEDTLAERLSTVNIDDDELKTSERRGPPEDETRLHISLTRKRSHGLRNRILSMDSIEEYERESDASLPLSSQGLMFSGVLTSKPPQKLSHAEHLPPLFYSPRPSKTPWRSSAPPPPPSSGPLGILLTPFGKSAREELEKTEKAKKLLPVQRFDDSYYQKRCSLPTSTLAPERNKSKTVPKTPVNAGKVAYTSSSVSALGGRLLRRFTFPELRRSREGCGAPSGASDPCIPRSETFPLGKNHPQVGSKPSIDSISAVKSAAVRDHRTVREEPPPLSDAAAAAACVSRASAGVNHAHLHLLHLRLEVPLESSAHFLQERLFMMDFHCAALLLLGSLSAVSVSAEQEVENLSGLSSNPDREIFVVRENGTTCLMAEFAVKFLIPYDVLALNGIDVSVTIPRGAEIAGKCGNTDSELHISWNDHAFTFRIFFSKVWI</sequence>
<dbReference type="Gene3D" id="2.40.160.110">
    <property type="match status" value="1"/>
</dbReference>
<feature type="region of interest" description="Disordered" evidence="4">
    <location>
        <begin position="395"/>
        <end position="430"/>
    </location>
</feature>
<dbReference type="OrthoDB" id="5406014at2759"/>
<comment type="caution">
    <text evidence="5">The sequence shown here is derived from an EMBL/GenBank/DDBJ whole genome shotgun (WGS) entry which is preliminary data.</text>
</comment>
<dbReference type="PANTHER" id="PTHR24166:SF30">
    <property type="entry name" value="ANKYRIN REPEAT DOMAIN-CONTAINING PROTEIN 63"/>
    <property type="match status" value="1"/>
</dbReference>
<dbReference type="Proteomes" id="UP000281406">
    <property type="component" value="Unassembled WGS sequence"/>
</dbReference>
<feature type="repeat" description="ANK" evidence="3">
    <location>
        <begin position="47"/>
        <end position="83"/>
    </location>
</feature>
<dbReference type="PROSITE" id="PS50088">
    <property type="entry name" value="ANK_REPEAT"/>
    <property type="match status" value="2"/>
</dbReference>
<gene>
    <name evidence="5" type="ORF">DPX16_2804</name>
</gene>
<keyword evidence="1" id="KW-0677">Repeat</keyword>